<feature type="transmembrane region" description="Helical" evidence="1">
    <location>
        <begin position="192"/>
        <end position="210"/>
    </location>
</feature>
<feature type="transmembrane region" description="Helical" evidence="1">
    <location>
        <begin position="21"/>
        <end position="42"/>
    </location>
</feature>
<keyword evidence="1" id="KW-1133">Transmembrane helix</keyword>
<reference evidence="3 4" key="1">
    <citation type="submission" date="2010-05" db="EMBL/GenBank/DDBJ databases">
        <title>The Genome Sequence of Thecamonas trahens ATCC 50062.</title>
        <authorList>
            <consortium name="The Broad Institute Genome Sequencing Platform"/>
            <person name="Russ C."/>
            <person name="Cuomo C."/>
            <person name="Shea T."/>
            <person name="Young S.K."/>
            <person name="Zeng Q."/>
            <person name="Koehrsen M."/>
            <person name="Haas B."/>
            <person name="Borodovsky M."/>
            <person name="Guigo R."/>
            <person name="Alvarado L."/>
            <person name="Berlin A."/>
            <person name="Bochicchio J."/>
            <person name="Borenstein D."/>
            <person name="Chapman S."/>
            <person name="Chen Z."/>
            <person name="Freedman E."/>
            <person name="Gellesch M."/>
            <person name="Goldberg J."/>
            <person name="Griggs A."/>
            <person name="Gujja S."/>
            <person name="Heilman E."/>
            <person name="Heiman D."/>
            <person name="Hepburn T."/>
            <person name="Howarth C."/>
            <person name="Jen D."/>
            <person name="Larson L."/>
            <person name="Mehta T."/>
            <person name="Park D."/>
            <person name="Pearson M."/>
            <person name="Roberts A."/>
            <person name="Saif S."/>
            <person name="Shenoy N."/>
            <person name="Sisk P."/>
            <person name="Stolte C."/>
            <person name="Sykes S."/>
            <person name="Thomson T."/>
            <person name="Walk T."/>
            <person name="White J."/>
            <person name="Yandava C."/>
            <person name="Burger G."/>
            <person name="Gray M.W."/>
            <person name="Holland P.W.H."/>
            <person name="King N."/>
            <person name="Lang F.B.F."/>
            <person name="Roger A.J."/>
            <person name="Ruiz-Trillo I."/>
            <person name="Lander E."/>
            <person name="Nusbaum C."/>
        </authorList>
    </citation>
    <scope>NUCLEOTIDE SEQUENCE [LARGE SCALE GENOMIC DNA]</scope>
    <source>
        <strain evidence="3 4">ATCC 50062</strain>
    </source>
</reference>
<dbReference type="Proteomes" id="UP000054408">
    <property type="component" value="Unassembled WGS sequence"/>
</dbReference>
<evidence type="ECO:0000256" key="1">
    <source>
        <dbReference type="SAM" id="Phobius"/>
    </source>
</evidence>
<feature type="transmembrane region" description="Helical" evidence="1">
    <location>
        <begin position="160"/>
        <end position="180"/>
    </location>
</feature>
<feature type="domain" description="TRP C-terminal" evidence="2">
    <location>
        <begin position="46"/>
        <end position="242"/>
    </location>
</feature>
<keyword evidence="1" id="KW-0472">Membrane</keyword>
<dbReference type="EMBL" id="GL349438">
    <property type="protein sequence ID" value="KNC54653.1"/>
    <property type="molecule type" value="Genomic_DNA"/>
</dbReference>
<feature type="transmembrane region" description="Helical" evidence="1">
    <location>
        <begin position="135"/>
        <end position="154"/>
    </location>
</feature>
<dbReference type="OMA" id="HHNDETA"/>
<evidence type="ECO:0000313" key="3">
    <source>
        <dbReference type="EMBL" id="KNC54653.1"/>
    </source>
</evidence>
<evidence type="ECO:0000313" key="4">
    <source>
        <dbReference type="Proteomes" id="UP000054408"/>
    </source>
</evidence>
<proteinExistence type="predicted"/>
<dbReference type="AlphaFoldDB" id="A0A0L0DT88"/>
<keyword evidence="1" id="KW-0812">Transmembrane</keyword>
<name>A0A0L0DT88_THETB</name>
<organism evidence="3 4">
    <name type="scientific">Thecamonas trahens ATCC 50062</name>
    <dbReference type="NCBI Taxonomy" id="461836"/>
    <lineage>
        <taxon>Eukaryota</taxon>
        <taxon>Apusozoa</taxon>
        <taxon>Apusomonadida</taxon>
        <taxon>Apusomonadidae</taxon>
        <taxon>Thecamonas</taxon>
    </lineage>
</organism>
<gene>
    <name evidence="3" type="ORF">AMSG_11655</name>
</gene>
<dbReference type="PANTHER" id="PTHR11319">
    <property type="entry name" value="G PROTEIN-COUPLED RECEPTOR-RELATED"/>
    <property type="match status" value="1"/>
</dbReference>
<accession>A0A0L0DT88</accession>
<protein>
    <recommendedName>
        <fullName evidence="2">TRP C-terminal domain-containing protein</fullName>
    </recommendedName>
</protein>
<feature type="transmembrane region" description="Helical" evidence="1">
    <location>
        <begin position="222"/>
        <end position="242"/>
    </location>
</feature>
<evidence type="ECO:0000259" key="2">
    <source>
        <dbReference type="Pfam" id="PF06011"/>
    </source>
</evidence>
<dbReference type="GeneID" id="25569570"/>
<dbReference type="PANTHER" id="PTHR11319:SF35">
    <property type="entry name" value="OUTER MEMBRANE PROTEIN PMPC-RELATED"/>
    <property type="match status" value="1"/>
</dbReference>
<sequence length="411" mass="46244">MRIDAWLRKTIGKFLTVHTPLTLAGSFNAVLLFCEIFFIYIVTTLFEVVGCMSGAYGQLTLVANPQIECFSSAWWAHLFPTTLVAGIIYLVCLPAVLLYGIRKIHKTEPTMNDEHFLAWSRFSSVVFKFKRSFRWWMFIIMGRKLVISVVIASFPTAPLVQAMGSLMVLFVGIVVQLLYSPYRLRQHNQVDWFLASMHLLLLLCGVLFYIDRFATRGVWEIVVVISLTLIIISCLFMARIMLLELRRLATDKPVNSESSTKDLFARRHIAYTPSMAPLLESLQVSRAAFMRYLSICSDSDLVQLTSVADAVALSLSQTKRMPTSTGLIALASKYASHDEVSSMDSPFYASMMDESSDDDDISDQANTFPNGGVYQLQFSQSFPDTTHLPTVHDDETVDQIPLADAHNHKST</sequence>
<feature type="transmembrane region" description="Helical" evidence="1">
    <location>
        <begin position="74"/>
        <end position="101"/>
    </location>
</feature>
<keyword evidence="4" id="KW-1185">Reference proteome</keyword>
<dbReference type="RefSeq" id="XP_013761765.1">
    <property type="nucleotide sequence ID" value="XM_013906311.1"/>
</dbReference>
<dbReference type="InterPro" id="IPR010308">
    <property type="entry name" value="TRP_C"/>
</dbReference>
<dbReference type="Pfam" id="PF06011">
    <property type="entry name" value="TRP"/>
    <property type="match status" value="1"/>
</dbReference>